<dbReference type="EMBL" id="DVLF01000040">
    <property type="protein sequence ID" value="HIT49624.1"/>
    <property type="molecule type" value="Genomic_DNA"/>
</dbReference>
<dbReference type="InterPro" id="IPR023865">
    <property type="entry name" value="Aliphatic_acid_kinase_CS"/>
</dbReference>
<evidence type="ECO:0000256" key="3">
    <source>
        <dbReference type="ARBA" id="ARBA00022723"/>
    </source>
</evidence>
<evidence type="ECO:0000313" key="9">
    <source>
        <dbReference type="EMBL" id="HIT49624.1"/>
    </source>
</evidence>
<evidence type="ECO:0000256" key="5">
    <source>
        <dbReference type="ARBA" id="ARBA00022777"/>
    </source>
</evidence>
<gene>
    <name evidence="7" type="primary">ackA</name>
    <name evidence="9" type="ORF">IAD46_01225</name>
</gene>
<feature type="binding site" evidence="7">
    <location>
        <position position="89"/>
    </location>
    <ligand>
        <name>substrate</name>
    </ligand>
</feature>
<dbReference type="GO" id="GO:0006085">
    <property type="term" value="P:acetyl-CoA biosynthetic process"/>
    <property type="evidence" value="ECO:0007669"/>
    <property type="project" value="UniProtKB-UniRule"/>
</dbReference>
<evidence type="ECO:0000256" key="8">
    <source>
        <dbReference type="RuleBase" id="RU003835"/>
    </source>
</evidence>
<dbReference type="GO" id="GO:0005524">
    <property type="term" value="F:ATP binding"/>
    <property type="evidence" value="ECO:0007669"/>
    <property type="project" value="UniProtKB-KW"/>
</dbReference>
<keyword evidence="4 7" id="KW-0547">Nucleotide-binding</keyword>
<dbReference type="GO" id="GO:0000287">
    <property type="term" value="F:magnesium ion binding"/>
    <property type="evidence" value="ECO:0007669"/>
    <property type="project" value="UniProtKB-UniRule"/>
</dbReference>
<dbReference type="NCBIfam" id="TIGR00016">
    <property type="entry name" value="ackA"/>
    <property type="match status" value="1"/>
</dbReference>
<dbReference type="InterPro" id="IPR043129">
    <property type="entry name" value="ATPase_NBD"/>
</dbReference>
<organism evidence="9 10">
    <name type="scientific">Candidatus Pelethenecus faecipullorum</name>
    <dbReference type="NCBI Taxonomy" id="2840900"/>
    <lineage>
        <taxon>Bacteria</taxon>
        <taxon>Bacillati</taxon>
        <taxon>Mycoplasmatota</taxon>
        <taxon>Mollicutes</taxon>
        <taxon>Candidatus Pelethenecus</taxon>
    </lineage>
</organism>
<evidence type="ECO:0000256" key="7">
    <source>
        <dbReference type="HAMAP-Rule" id="MF_00020"/>
    </source>
</evidence>
<dbReference type="PIRSF" id="PIRSF000722">
    <property type="entry name" value="Acetate_prop_kin"/>
    <property type="match status" value="1"/>
</dbReference>
<dbReference type="HAMAP" id="MF_00020">
    <property type="entry name" value="Acetate_kinase"/>
    <property type="match status" value="1"/>
</dbReference>
<dbReference type="GO" id="GO:0006083">
    <property type="term" value="P:acetate metabolic process"/>
    <property type="evidence" value="ECO:0007669"/>
    <property type="project" value="TreeGrafter"/>
</dbReference>
<dbReference type="PANTHER" id="PTHR21060:SF15">
    <property type="entry name" value="ACETATE KINASE-RELATED"/>
    <property type="match status" value="1"/>
</dbReference>
<feature type="site" description="Transition state stabilizer" evidence="7">
    <location>
        <position position="178"/>
    </location>
</feature>
<comment type="catalytic activity">
    <reaction evidence="7">
        <text>acetate + ATP = acetyl phosphate + ADP</text>
        <dbReference type="Rhea" id="RHEA:11352"/>
        <dbReference type="ChEBI" id="CHEBI:22191"/>
        <dbReference type="ChEBI" id="CHEBI:30089"/>
        <dbReference type="ChEBI" id="CHEBI:30616"/>
        <dbReference type="ChEBI" id="CHEBI:456216"/>
        <dbReference type="EC" id="2.7.2.1"/>
    </reaction>
</comment>
<dbReference type="PANTHER" id="PTHR21060">
    <property type="entry name" value="ACETATE KINASE"/>
    <property type="match status" value="1"/>
</dbReference>
<evidence type="ECO:0000256" key="4">
    <source>
        <dbReference type="ARBA" id="ARBA00022741"/>
    </source>
</evidence>
<evidence type="ECO:0000256" key="1">
    <source>
        <dbReference type="ARBA" id="ARBA00008748"/>
    </source>
</evidence>
<dbReference type="InterPro" id="IPR000890">
    <property type="entry name" value="Aliphatic_acid_kin_short-chain"/>
</dbReference>
<comment type="subcellular location">
    <subcellularLocation>
        <location evidence="7">Cytoplasm</location>
    </subcellularLocation>
</comment>
<sequence>MAKIMAVNAGSSSIKFQLLEMPEEKVIASGVMERIGLKEGIFTLKYDGKKEETNPVLPTHAEGVELLLKTLIEKNIVRSLDEISGIGHRVVQGGEYFKDSSLVDDAVIEKIAELADLAPLHNPAHIIGIKAFQKALPTVPQVVVFDTVFHQTMAEEVYMYATPYEWYEKYGIRKYGAHGTSHQYVSQRAALLIGKPLEQSKIIVCHLGNGASICAVKGGKCVDTSMGLTPLEGIPMGTRSGNLDPTVVSYICQKEGKTAAEVVNILNKKSGYLGMSGRSNDARDVTAGMEEGDHRCRLTFDVQAKRIVDYIASYYVLMGGCDAICFTAGMGENLIHLRKNILNRLTVLGVELDEQANNVRGVEREITTKNSTIRAFIVPTNEEVMIARDTVRVAKISA</sequence>
<dbReference type="Proteomes" id="UP000886758">
    <property type="component" value="Unassembled WGS sequence"/>
</dbReference>
<dbReference type="AlphaFoldDB" id="A0A9D1KJU4"/>
<comment type="caution">
    <text evidence="9">The sequence shown here is derived from an EMBL/GenBank/DDBJ whole genome shotgun (WGS) entry which is preliminary data.</text>
</comment>
<dbReference type="SUPFAM" id="SSF53067">
    <property type="entry name" value="Actin-like ATPase domain"/>
    <property type="match status" value="2"/>
</dbReference>
<keyword evidence="7" id="KW-0963">Cytoplasm</keyword>
<comment type="cofactor">
    <cofactor evidence="7">
        <name>Mg(2+)</name>
        <dbReference type="ChEBI" id="CHEBI:18420"/>
    </cofactor>
    <cofactor evidence="7">
        <name>Mn(2+)</name>
        <dbReference type="ChEBI" id="CHEBI:29035"/>
    </cofactor>
    <text evidence="7">Mg(2+). Can also accept Mn(2+).</text>
</comment>
<feature type="site" description="Transition state stabilizer" evidence="7">
    <location>
        <position position="239"/>
    </location>
</feature>
<dbReference type="PRINTS" id="PR00471">
    <property type="entry name" value="ACETATEKNASE"/>
</dbReference>
<keyword evidence="6 7" id="KW-0067">ATP-binding</keyword>
<dbReference type="EC" id="2.7.2.1" evidence="7"/>
<dbReference type="PROSITE" id="PS01076">
    <property type="entry name" value="ACETATE_KINASE_2"/>
    <property type="match status" value="1"/>
</dbReference>
<dbReference type="CDD" id="cd24010">
    <property type="entry name" value="ASKHA_NBD_AcK_PK"/>
    <property type="match status" value="1"/>
</dbReference>
<dbReference type="GO" id="GO:0005737">
    <property type="term" value="C:cytoplasm"/>
    <property type="evidence" value="ECO:0007669"/>
    <property type="project" value="UniProtKB-SubCell"/>
</dbReference>
<dbReference type="PROSITE" id="PS01075">
    <property type="entry name" value="ACETATE_KINASE_1"/>
    <property type="match status" value="1"/>
</dbReference>
<reference evidence="9" key="1">
    <citation type="submission" date="2020-10" db="EMBL/GenBank/DDBJ databases">
        <authorList>
            <person name="Gilroy R."/>
        </authorList>
    </citation>
    <scope>NUCLEOTIDE SEQUENCE</scope>
    <source>
        <strain evidence="9">ChiW17-6978</strain>
    </source>
</reference>
<protein>
    <recommendedName>
        <fullName evidence="7">Acetate kinase</fullName>
        <ecNumber evidence="7">2.7.2.1</ecNumber>
    </recommendedName>
    <alternativeName>
        <fullName evidence="7">Acetokinase</fullName>
    </alternativeName>
</protein>
<dbReference type="GO" id="GO:0008776">
    <property type="term" value="F:acetate kinase activity"/>
    <property type="evidence" value="ECO:0007669"/>
    <property type="project" value="UniProtKB-UniRule"/>
</dbReference>
<comment type="similarity">
    <text evidence="1 7 8">Belongs to the acetokinase family.</text>
</comment>
<keyword evidence="3 7" id="KW-0479">Metal-binding</keyword>
<keyword evidence="5 7" id="KW-0418">Kinase</keyword>
<accession>A0A9D1KJU4</accession>
<feature type="binding site" evidence="7">
    <location>
        <begin position="329"/>
        <end position="333"/>
    </location>
    <ligand>
        <name>ATP</name>
        <dbReference type="ChEBI" id="CHEBI:30616"/>
    </ligand>
</feature>
<comment type="function">
    <text evidence="7">Catalyzes the formation of acetyl phosphate from acetate and ATP. Can also catalyze the reverse reaction.</text>
</comment>
<feature type="binding site" evidence="7">
    <location>
        <position position="15"/>
    </location>
    <ligand>
        <name>ATP</name>
        <dbReference type="ChEBI" id="CHEBI:30616"/>
    </ligand>
</feature>
<keyword evidence="2 7" id="KW-0808">Transferase</keyword>
<name>A0A9D1KJU4_9MOLU</name>
<feature type="binding site" evidence="7">
    <location>
        <begin position="281"/>
        <end position="283"/>
    </location>
    <ligand>
        <name>ATP</name>
        <dbReference type="ChEBI" id="CHEBI:30616"/>
    </ligand>
</feature>
<evidence type="ECO:0000256" key="2">
    <source>
        <dbReference type="ARBA" id="ARBA00022679"/>
    </source>
</evidence>
<keyword evidence="7" id="KW-0460">Magnesium</keyword>
<evidence type="ECO:0000256" key="6">
    <source>
        <dbReference type="ARBA" id="ARBA00022840"/>
    </source>
</evidence>
<proteinExistence type="inferred from homology"/>
<dbReference type="Pfam" id="PF00871">
    <property type="entry name" value="Acetate_kinase"/>
    <property type="match status" value="1"/>
</dbReference>
<feature type="binding site" evidence="7">
    <location>
        <begin position="206"/>
        <end position="210"/>
    </location>
    <ligand>
        <name>ATP</name>
        <dbReference type="ChEBI" id="CHEBI:30616"/>
    </ligand>
</feature>
<comment type="subunit">
    <text evidence="7">Homodimer.</text>
</comment>
<evidence type="ECO:0000313" key="10">
    <source>
        <dbReference type="Proteomes" id="UP000886758"/>
    </source>
</evidence>
<dbReference type="InterPro" id="IPR004372">
    <property type="entry name" value="Ac/propionate_kinase"/>
</dbReference>
<dbReference type="Gene3D" id="3.30.420.40">
    <property type="match status" value="2"/>
</dbReference>
<feature type="active site" description="Proton donor/acceptor" evidence="7">
    <location>
        <position position="146"/>
    </location>
</feature>
<feature type="binding site" evidence="7">
    <location>
        <position position="8"/>
    </location>
    <ligand>
        <name>Mg(2+)</name>
        <dbReference type="ChEBI" id="CHEBI:18420"/>
    </ligand>
</feature>
<comment type="pathway">
    <text evidence="7">Metabolic intermediate biosynthesis; acetyl-CoA biosynthesis; acetyl-CoA from acetate: step 1/2.</text>
</comment>
<reference evidence="9" key="2">
    <citation type="journal article" date="2021" name="PeerJ">
        <title>Extensive microbial diversity within the chicken gut microbiome revealed by metagenomics and culture.</title>
        <authorList>
            <person name="Gilroy R."/>
            <person name="Ravi A."/>
            <person name="Getino M."/>
            <person name="Pursley I."/>
            <person name="Horton D.L."/>
            <person name="Alikhan N.F."/>
            <person name="Baker D."/>
            <person name="Gharbi K."/>
            <person name="Hall N."/>
            <person name="Watson M."/>
            <person name="Adriaenssens E.M."/>
            <person name="Foster-Nyarko E."/>
            <person name="Jarju S."/>
            <person name="Secka A."/>
            <person name="Antonio M."/>
            <person name="Oren A."/>
            <person name="Chaudhuri R.R."/>
            <person name="La Ragione R."/>
            <person name="Hildebrand F."/>
            <person name="Pallen M.J."/>
        </authorList>
    </citation>
    <scope>NUCLEOTIDE SEQUENCE</scope>
    <source>
        <strain evidence="9">ChiW17-6978</strain>
    </source>
</reference>
<feature type="binding site" evidence="7">
    <location>
        <position position="382"/>
    </location>
    <ligand>
        <name>Mg(2+)</name>
        <dbReference type="ChEBI" id="CHEBI:18420"/>
    </ligand>
</feature>